<evidence type="ECO:0000256" key="1">
    <source>
        <dbReference type="SAM" id="Phobius"/>
    </source>
</evidence>
<keyword evidence="1" id="KW-0812">Transmembrane</keyword>
<accession>A0A024WYS4</accession>
<proteinExistence type="predicted"/>
<reference evidence="2 3" key="1">
    <citation type="submission" date="2013-02" db="EMBL/GenBank/DDBJ databases">
        <title>The Genome Annotation of Plasmodium falciparum CAMP/Malaysia.</title>
        <authorList>
            <consortium name="The Broad Institute Genome Sequencing Platform"/>
            <consortium name="The Broad Institute Genome Sequencing Center for Infectious Disease"/>
            <person name="Neafsey D."/>
            <person name="Hoffman S."/>
            <person name="Volkman S."/>
            <person name="Rosenthal P."/>
            <person name="Walker B."/>
            <person name="Young S.K."/>
            <person name="Zeng Q."/>
            <person name="Gargeya S."/>
            <person name="Fitzgerald M."/>
            <person name="Haas B."/>
            <person name="Abouelleil A."/>
            <person name="Allen A.W."/>
            <person name="Alvarado L."/>
            <person name="Arachchi H.M."/>
            <person name="Berlin A.M."/>
            <person name="Chapman S.B."/>
            <person name="Gainer-Dewar J."/>
            <person name="Goldberg J."/>
            <person name="Griggs A."/>
            <person name="Gujja S."/>
            <person name="Hansen M."/>
            <person name="Howarth C."/>
            <person name="Imamovic A."/>
            <person name="Ireland A."/>
            <person name="Larimer J."/>
            <person name="McCowan C."/>
            <person name="Murphy C."/>
            <person name="Pearson M."/>
            <person name="Poon T.W."/>
            <person name="Priest M."/>
            <person name="Roberts A."/>
            <person name="Saif S."/>
            <person name="Shea T."/>
            <person name="Sisk P."/>
            <person name="Sykes S."/>
            <person name="Wortman J."/>
            <person name="Nusbaum C."/>
            <person name="Birren B."/>
        </authorList>
    </citation>
    <scope>NUCLEOTIDE SEQUENCE [LARGE SCALE GENOMIC DNA]</scope>
    <source>
        <strain evidence="2 3">CAMP/Malaysia</strain>
    </source>
</reference>
<name>A0A024WYS4_PLAFC</name>
<sequence length="67" mass="8473">MIIIIIIILIKNIKSKHITFNNLFRDYFFLEKFFHTHIDVYFHNIYIYNIFQTINLVVYYYLTYRNE</sequence>
<protein>
    <submittedName>
        <fullName evidence="2">Uncharacterized protein</fullName>
    </submittedName>
</protein>
<dbReference type="Proteomes" id="UP000030694">
    <property type="component" value="Unassembled WGS sequence"/>
</dbReference>
<feature type="transmembrane region" description="Helical" evidence="1">
    <location>
        <begin position="45"/>
        <end position="62"/>
    </location>
</feature>
<gene>
    <name evidence="2" type="ORF">PFMC_05387</name>
</gene>
<keyword evidence="1" id="KW-0472">Membrane</keyword>
<dbReference type="EMBL" id="KI927620">
    <property type="protein sequence ID" value="ETW58284.1"/>
    <property type="molecule type" value="Genomic_DNA"/>
</dbReference>
<keyword evidence="1" id="KW-1133">Transmembrane helix</keyword>
<evidence type="ECO:0000313" key="2">
    <source>
        <dbReference type="EMBL" id="ETW58284.1"/>
    </source>
</evidence>
<reference evidence="2 3" key="2">
    <citation type="submission" date="2013-02" db="EMBL/GenBank/DDBJ databases">
        <title>The Genome Sequence of Plasmodium falciparum CAMP/Malaysia.</title>
        <authorList>
            <consortium name="The Broad Institute Genome Sequencing Platform"/>
            <consortium name="The Broad Institute Genome Sequencing Center for Infectious Disease"/>
            <person name="Neafsey D."/>
            <person name="Cheeseman I."/>
            <person name="Volkman S."/>
            <person name="Adams J."/>
            <person name="Walker B."/>
            <person name="Young S.K."/>
            <person name="Zeng Q."/>
            <person name="Gargeya S."/>
            <person name="Fitzgerald M."/>
            <person name="Haas B."/>
            <person name="Abouelleil A."/>
            <person name="Alvarado L."/>
            <person name="Arachchi H.M."/>
            <person name="Berlin A.M."/>
            <person name="Chapman S.B."/>
            <person name="Dewar J."/>
            <person name="Goldberg J."/>
            <person name="Griggs A."/>
            <person name="Gujja S."/>
            <person name="Hansen M."/>
            <person name="Howarth C."/>
            <person name="Imamovic A."/>
            <person name="Larimer J."/>
            <person name="McCowan C."/>
            <person name="Murphy C."/>
            <person name="Neiman D."/>
            <person name="Pearson M."/>
            <person name="Priest M."/>
            <person name="Roberts A."/>
            <person name="Saif S."/>
            <person name="Shea T."/>
            <person name="Sisk P."/>
            <person name="Sykes S."/>
            <person name="Wortman J."/>
            <person name="Nusbaum C."/>
            <person name="Birren B."/>
        </authorList>
    </citation>
    <scope>NUCLEOTIDE SEQUENCE [LARGE SCALE GENOMIC DNA]</scope>
    <source>
        <strain evidence="2 3">CAMP/Malaysia</strain>
    </source>
</reference>
<dbReference type="AlphaFoldDB" id="A0A024WYS4"/>
<evidence type="ECO:0000313" key="3">
    <source>
        <dbReference type="Proteomes" id="UP000030694"/>
    </source>
</evidence>
<organism evidence="2 3">
    <name type="scientific">Plasmodium falciparum (isolate Camp / Malaysia)</name>
    <dbReference type="NCBI Taxonomy" id="5835"/>
    <lineage>
        <taxon>Eukaryota</taxon>
        <taxon>Sar</taxon>
        <taxon>Alveolata</taxon>
        <taxon>Apicomplexa</taxon>
        <taxon>Aconoidasida</taxon>
        <taxon>Haemosporida</taxon>
        <taxon>Plasmodiidae</taxon>
        <taxon>Plasmodium</taxon>
        <taxon>Plasmodium (Laverania)</taxon>
    </lineage>
</organism>